<evidence type="ECO:0000259" key="4">
    <source>
        <dbReference type="Pfam" id="PF05506"/>
    </source>
</evidence>
<dbReference type="GO" id="GO:0034480">
    <property type="term" value="F:phosphatidylcholine phospholipase C activity"/>
    <property type="evidence" value="ECO:0007669"/>
    <property type="project" value="UniProtKB-EC"/>
</dbReference>
<evidence type="ECO:0000256" key="2">
    <source>
        <dbReference type="ARBA" id="ARBA00012018"/>
    </source>
</evidence>
<proteinExistence type="inferred from homology"/>
<dbReference type="PANTHER" id="PTHR31956">
    <property type="entry name" value="NON-SPECIFIC PHOSPHOLIPASE C4-RELATED"/>
    <property type="match status" value="1"/>
</dbReference>
<dbReference type="NCBIfam" id="TIGR01409">
    <property type="entry name" value="TAT_signal_seq"/>
    <property type="match status" value="1"/>
</dbReference>
<dbReference type="PANTHER" id="PTHR31956:SF36">
    <property type="entry name" value="NON-HEMOLYTIC PHOSPHOLIPASE C"/>
    <property type="match status" value="1"/>
</dbReference>
<protein>
    <recommendedName>
        <fullName evidence="2">phospholipase C</fullName>
        <ecNumber evidence="2">3.1.4.3</ecNumber>
    </recommendedName>
</protein>
<dbReference type="PROSITE" id="PS51318">
    <property type="entry name" value="TAT"/>
    <property type="match status" value="1"/>
</dbReference>
<comment type="similarity">
    <text evidence="1">Belongs to the bacterial phospholipase C family.</text>
</comment>
<organism evidence="5">
    <name type="scientific">Variovorax paradoxus</name>
    <dbReference type="NCBI Taxonomy" id="34073"/>
    <lineage>
        <taxon>Bacteria</taxon>
        <taxon>Pseudomonadati</taxon>
        <taxon>Pseudomonadota</taxon>
        <taxon>Betaproteobacteria</taxon>
        <taxon>Burkholderiales</taxon>
        <taxon>Comamonadaceae</taxon>
        <taxon>Variovorax</taxon>
    </lineage>
</organism>
<gene>
    <name evidence="5" type="primary">plcN_1</name>
    <name evidence="5" type="ORF">VVAX_01620</name>
</gene>
<dbReference type="InterPro" id="IPR017850">
    <property type="entry name" value="Alkaline_phosphatase_core_sf"/>
</dbReference>
<evidence type="ECO:0000313" key="5">
    <source>
        <dbReference type="EMBL" id="CAA2102171.1"/>
    </source>
</evidence>
<dbReference type="EMBL" id="LR743507">
    <property type="protein sequence ID" value="CAA2102171.1"/>
    <property type="molecule type" value="Genomic_DNA"/>
</dbReference>
<dbReference type="NCBIfam" id="TIGR03396">
    <property type="entry name" value="PC_PLC"/>
    <property type="match status" value="1"/>
</dbReference>
<dbReference type="InterPro" id="IPR017767">
    <property type="entry name" value="PC-PLC"/>
</dbReference>
<dbReference type="GO" id="GO:0016042">
    <property type="term" value="P:lipid catabolic process"/>
    <property type="evidence" value="ECO:0007669"/>
    <property type="project" value="InterPro"/>
</dbReference>
<dbReference type="InterPro" id="IPR007312">
    <property type="entry name" value="Phosphoesterase"/>
</dbReference>
<keyword evidence="3 5" id="KW-0378">Hydrolase</keyword>
<feature type="domain" description="Bacterial phospholipase C C-terminal" evidence="4">
    <location>
        <begin position="555"/>
        <end position="643"/>
    </location>
</feature>
<evidence type="ECO:0000256" key="1">
    <source>
        <dbReference type="ARBA" id="ARBA00009717"/>
    </source>
</evidence>
<accession>A0A679J7L1</accession>
<dbReference type="InterPro" id="IPR006311">
    <property type="entry name" value="TAT_signal"/>
</dbReference>
<evidence type="ECO:0000256" key="3">
    <source>
        <dbReference type="ARBA" id="ARBA00022801"/>
    </source>
</evidence>
<name>A0A679J7L1_VARPD</name>
<dbReference type="Pfam" id="PF04185">
    <property type="entry name" value="Phosphoesterase"/>
    <property type="match status" value="1"/>
</dbReference>
<dbReference type="InterPro" id="IPR008475">
    <property type="entry name" value="PLipase_C_C"/>
</dbReference>
<dbReference type="Gene3D" id="3.40.720.10">
    <property type="entry name" value="Alkaline Phosphatase, subunit A"/>
    <property type="match status" value="2"/>
</dbReference>
<dbReference type="Pfam" id="PF05506">
    <property type="entry name" value="PLipase_C_C"/>
    <property type="match status" value="2"/>
</dbReference>
<sequence length="756" mass="82251">MKNHNNAHMNSRRKFLTGTATTGLAAVALSAFPPSIRRALAIPANNATGTIKDVEHIVILMQENRAFDHYFGTLKGVRGFGDRFTIPLPAGRKVWQQLDAAGNVVVPYHLDSTQGNAQRVSSTPHTWVDAHNAWDGGRMYQWPRYKKAGKTPFMQSMGYLQEAELQFQFALANAFTLCDDYHCAMHTGTHANRSFHWTGTNGPTGANVAYVNNVNAWSSTGPSTEGYEWKTYAERLQEANVSWMVYQNIPNNYGCNPLLGFKPYRKANEMSPKPVNTSLPQGASPAYAPGDDAGNPLVKGTANTLPVADQAAFDAGAIMDAFRADVKNGRLPQVSWVIPPDVYSEHPGPSSPVQGAWYIQQVLDALTAVPEVWSKTVLLVNFDENDGYFDHVPSPSAPSPDPDAATLAGKSTLSAQDMAFEYFTHPAPPGIPTAQPAPDGNVYGPGMRVPMYVISPWSRGGWVNSQVFDHTSVLRFIEARFGVKEDNISPFRRAVCGDLTSAFNFATPNAETLPVLAGSRTKAEADKLRADQDVLPQVVPPTGGALPQQATGTRPSRALPYELHTSARADAANGKLQLLFSNTGKAAAVFHVYDKLHLERLPRRYTVEAGKALDDAWTPAAADNGLYDLWVLGPNGFHRHFKGSLAAQRAGGTPVPEVRVCYDVANGNVYLSMRNDGAGTCRFSIAPVAYRTDGPWTAEVTGAAPKEQHWELADSGQWYDFAVTCDADPAYYRRFAGRVETGRHTVSDPAMGLPTP</sequence>
<dbReference type="EC" id="3.1.4.3" evidence="2"/>
<reference evidence="5" key="1">
    <citation type="submission" date="2019-12" db="EMBL/GenBank/DDBJ databases">
        <authorList>
            <person name="Cremers G."/>
        </authorList>
    </citation>
    <scope>NUCLEOTIDE SEQUENCE</scope>
    <source>
        <strain evidence="5">Vvax</strain>
    </source>
</reference>
<dbReference type="InterPro" id="IPR019546">
    <property type="entry name" value="TAT_signal_bac_arc"/>
</dbReference>
<feature type="domain" description="Bacterial phospholipase C C-terminal" evidence="4">
    <location>
        <begin position="656"/>
        <end position="738"/>
    </location>
</feature>
<dbReference type="AlphaFoldDB" id="A0A679J7L1"/>